<evidence type="ECO:0000313" key="2">
    <source>
        <dbReference type="EMBL" id="MCC0176925.1"/>
    </source>
</evidence>
<feature type="transmembrane region" description="Helical" evidence="1">
    <location>
        <begin position="7"/>
        <end position="33"/>
    </location>
</feature>
<dbReference type="Pfam" id="PF10726">
    <property type="entry name" value="DUF2518"/>
    <property type="match status" value="1"/>
</dbReference>
<dbReference type="EMBL" id="JADWDC010000014">
    <property type="protein sequence ID" value="MCC0176925.1"/>
    <property type="molecule type" value="Genomic_DNA"/>
</dbReference>
<protein>
    <submittedName>
        <fullName evidence="2">Ycf51 family protein</fullName>
    </submittedName>
</protein>
<dbReference type="RefSeq" id="WP_229639962.1">
    <property type="nucleotide sequence ID" value="NZ_JADWDC010000014.1"/>
</dbReference>
<keyword evidence="1" id="KW-0472">Membrane</keyword>
<dbReference type="AlphaFoldDB" id="A0A964BPB0"/>
<keyword evidence="1" id="KW-0812">Transmembrane</keyword>
<keyword evidence="1" id="KW-1133">Transmembrane helix</keyword>
<organism evidence="2 3">
    <name type="scientific">Waterburya agarophytonicola KI4</name>
    <dbReference type="NCBI Taxonomy" id="2874699"/>
    <lineage>
        <taxon>Bacteria</taxon>
        <taxon>Bacillati</taxon>
        <taxon>Cyanobacteriota</taxon>
        <taxon>Cyanophyceae</taxon>
        <taxon>Pleurocapsales</taxon>
        <taxon>Hyellaceae</taxon>
        <taxon>Waterburya</taxon>
        <taxon>Waterburya agarophytonicola</taxon>
    </lineage>
</organism>
<evidence type="ECO:0000256" key="1">
    <source>
        <dbReference type="SAM" id="Phobius"/>
    </source>
</evidence>
<dbReference type="InterPro" id="IPR019664">
    <property type="entry name" value="Uncharacterised_Ycf51"/>
</dbReference>
<evidence type="ECO:0000313" key="3">
    <source>
        <dbReference type="Proteomes" id="UP000729733"/>
    </source>
</evidence>
<comment type="caution">
    <text evidence="2">The sequence shown here is derived from an EMBL/GenBank/DDBJ whole genome shotgun (WGS) entry which is preliminary data.</text>
</comment>
<reference evidence="2" key="1">
    <citation type="journal article" date="2021" name="Antonie Van Leeuwenhoek">
        <title>Draft genome and description of Waterburya agarophytonicola gen. nov. sp. nov. (Pleurocapsales, Cyanobacteria): a seaweed symbiont.</title>
        <authorList>
            <person name="Bonthond G."/>
            <person name="Shalygin S."/>
            <person name="Bayer T."/>
            <person name="Weinberger F."/>
        </authorList>
    </citation>
    <scope>NUCLEOTIDE SEQUENCE</scope>
    <source>
        <strain evidence="2">KI4</strain>
    </source>
</reference>
<proteinExistence type="predicted"/>
<name>A0A964BPB0_9CYAN</name>
<gene>
    <name evidence="2" type="ORF">I4641_08025</name>
</gene>
<dbReference type="Proteomes" id="UP000729733">
    <property type="component" value="Unassembled WGS sequence"/>
</dbReference>
<accession>A0A964BPB0</accession>
<sequence length="172" mass="18625">MDFTSSIFVYAKWLGFATIFCLLVAILSFVVGWSFRFRLVGVTSFMGVLTAGMFALGLSFFPHESISGAARYTLIYDNGANQAVVAVAPDIEKSAIEPTLLQAASDLYSYGRTGTGGNSEFTIKLRTVLHPQTGVSQPLFLGEAKRSLIASGDEDIQVNVFSQNLRKLPNPS</sequence>
<keyword evidence="3" id="KW-1185">Reference proteome</keyword>
<feature type="transmembrane region" description="Helical" evidence="1">
    <location>
        <begin position="39"/>
        <end position="61"/>
    </location>
</feature>